<evidence type="ECO:0000256" key="1">
    <source>
        <dbReference type="SAM" id="MobiDB-lite"/>
    </source>
</evidence>
<feature type="region of interest" description="Disordered" evidence="1">
    <location>
        <begin position="306"/>
        <end position="346"/>
    </location>
</feature>
<name>A0A6J5KMM7_9CAUD</name>
<protein>
    <submittedName>
        <fullName evidence="2">Uncharacterized protein</fullName>
    </submittedName>
</protein>
<dbReference type="EMBL" id="LR796162">
    <property type="protein sequence ID" value="CAB4122456.1"/>
    <property type="molecule type" value="Genomic_DNA"/>
</dbReference>
<reference evidence="2" key="1">
    <citation type="submission" date="2020-04" db="EMBL/GenBank/DDBJ databases">
        <authorList>
            <person name="Chiriac C."/>
            <person name="Salcher M."/>
            <person name="Ghai R."/>
            <person name="Kavagutti S V."/>
        </authorList>
    </citation>
    <scope>NUCLEOTIDE SEQUENCE</scope>
</reference>
<feature type="compositionally biased region" description="Polar residues" evidence="1">
    <location>
        <begin position="315"/>
        <end position="330"/>
    </location>
</feature>
<gene>
    <name evidence="2" type="ORF">UFOVP33_9</name>
</gene>
<sequence length="346" mass="36624">MGLNLGLAALDSYYKEGDARKEREYVQAKRDADMATLGDVTAERRTGAQLRSKQNTANLGLVDSQADLAKNKLSLDQANTKAAIERQPTEQATAANNAEVAKTLSEFNVDDLPRVIAEKRRAGVFSEADAATTGIAKLADLIQIGDTNQVINFMNGLNAAGGNKKPPVAAVGVTQDPKTGEQVFVAQDAQGNHVMQISQSQMKRVRDSVGKTDLKVLNAGDSLVGVKNGQASVLATAPEKASTLKQHTPAEVQTMEWLISKGVAKDANGAWDMVRSAREKTRNSFIMDYVGKNALPGSDTNKMSDEAGKIYDSLKSGSGASHAPSNNGSAGTVDPRINSLIGVPSQ</sequence>
<organism evidence="2">
    <name type="scientific">uncultured Caudovirales phage</name>
    <dbReference type="NCBI Taxonomy" id="2100421"/>
    <lineage>
        <taxon>Viruses</taxon>
        <taxon>Duplodnaviria</taxon>
        <taxon>Heunggongvirae</taxon>
        <taxon>Uroviricota</taxon>
        <taxon>Caudoviricetes</taxon>
        <taxon>Peduoviridae</taxon>
        <taxon>Maltschvirus</taxon>
        <taxon>Maltschvirus maltsch</taxon>
    </lineage>
</organism>
<proteinExistence type="predicted"/>
<accession>A0A6J5KMM7</accession>
<evidence type="ECO:0000313" key="2">
    <source>
        <dbReference type="EMBL" id="CAB4122456.1"/>
    </source>
</evidence>